<name>R4UJB3_COPFO</name>
<accession>R4UJB3</accession>
<dbReference type="CDD" id="cd18176">
    <property type="entry name" value="ATP-synt_Vo_c_ATP6C_rpt2"/>
    <property type="match status" value="1"/>
</dbReference>
<dbReference type="InterPro" id="IPR011555">
    <property type="entry name" value="ATPase_proteolipid_su_C_euk"/>
</dbReference>
<sequence>MGVLIDDPICPAYSPFFAYAGVAIGLFFSCLGGAYGTAKCGVGLSSASVINKGVIVRGLVAPIMAGIIGIYGLVFSIVAMNSVGQTEYPLTQGYAVFGGGIAVGFTGFSAGMCIGLAGQAGIITFAKDTTSFLSMTLTLIFGEILAIYGMVIGLILATKKADCFPK</sequence>
<feature type="transmembrane region" description="Helical" evidence="9">
    <location>
        <begin position="16"/>
        <end position="38"/>
    </location>
</feature>
<dbReference type="GO" id="GO:0033179">
    <property type="term" value="C:proton-transporting V-type ATPase, V0 domain"/>
    <property type="evidence" value="ECO:0007669"/>
    <property type="project" value="InterPro"/>
</dbReference>
<feature type="transmembrane region" description="Helical" evidence="9">
    <location>
        <begin position="100"/>
        <end position="125"/>
    </location>
</feature>
<keyword evidence="4 9" id="KW-0812">Transmembrane</keyword>
<dbReference type="SUPFAM" id="SSF81333">
    <property type="entry name" value="F1F0 ATP synthase subunit C"/>
    <property type="match status" value="1"/>
</dbReference>
<keyword evidence="8 9" id="KW-0472">Membrane</keyword>
<dbReference type="PANTHER" id="PTHR10263">
    <property type="entry name" value="V-TYPE PROTON ATPASE PROTEOLIPID SUBUNIT"/>
    <property type="match status" value="1"/>
</dbReference>
<comment type="function">
    <text evidence="9">Proton-conducting pore forming of the V0 complex of vacuolar(H+)-ATPase (V-ATPase), a multisubunit enzyme composed of a peripheral complex (V1) that hydrolyzes ATP and a membrane integral complex (V0) that translocates protons. V-ATPase is responsible for acidifying and maintaining the pH of intracellular compartments and in some cell types, is targeted to the plasma membrane, where it is responsible for acidifying the extracellular environment.</text>
</comment>
<proteinExistence type="evidence at transcript level"/>
<dbReference type="Gene3D" id="1.20.120.610">
    <property type="entry name" value="lithium bound rotor ring of v- atpase"/>
    <property type="match status" value="1"/>
</dbReference>
<evidence type="ECO:0000256" key="1">
    <source>
        <dbReference type="ARBA" id="ARBA00004141"/>
    </source>
</evidence>
<dbReference type="NCBIfam" id="TIGR01100">
    <property type="entry name" value="V_ATP_synt_C"/>
    <property type="match status" value="1"/>
</dbReference>
<feature type="transmembrane region" description="Helical" evidence="9">
    <location>
        <begin position="59"/>
        <end position="80"/>
    </location>
</feature>
<dbReference type="GO" id="GO:0005774">
    <property type="term" value="C:vacuolar membrane"/>
    <property type="evidence" value="ECO:0007669"/>
    <property type="project" value="UniProtKB-SubCell"/>
</dbReference>
<keyword evidence="3 9" id="KW-0813">Transport</keyword>
<dbReference type="PRINTS" id="PR00122">
    <property type="entry name" value="VACATPASE"/>
</dbReference>
<feature type="transmembrane region" description="Helical" evidence="9">
    <location>
        <begin position="137"/>
        <end position="157"/>
    </location>
</feature>
<comment type="subunit">
    <text evidence="9">V-ATPase is a heteromultimeric enzyme made up of two complexes: the ATP-hydrolytic V1 complex and the proton translocation V0 complex. The V1 complex consists of three catalytic AB heterodimers that form a heterohexamer, three peripheral stalks each consisting of EG heterodimers, one central rotor including subunits D and F, and the regulatory subunits C and H. The proton translocation complex V0 consists of the proton transport subunit a, a ring of proteolipid subunits c9c'', rotary subunit d, subunits e and f, and the accessory subunits.</text>
</comment>
<evidence type="ECO:0000256" key="6">
    <source>
        <dbReference type="ARBA" id="ARBA00022989"/>
    </source>
</evidence>
<evidence type="ECO:0000256" key="2">
    <source>
        <dbReference type="ARBA" id="ARBA00007296"/>
    </source>
</evidence>
<dbReference type="GO" id="GO:0046961">
    <property type="term" value="F:proton-transporting ATPase activity, rotational mechanism"/>
    <property type="evidence" value="ECO:0007669"/>
    <property type="project" value="InterPro"/>
</dbReference>
<evidence type="ECO:0000313" key="11">
    <source>
        <dbReference type="EMBL" id="AGM32144.1"/>
    </source>
</evidence>
<evidence type="ECO:0000259" key="10">
    <source>
        <dbReference type="Pfam" id="PF00137"/>
    </source>
</evidence>
<feature type="domain" description="V-ATPase proteolipid subunit C-like" evidence="10">
    <location>
        <begin position="21"/>
        <end position="78"/>
    </location>
</feature>
<evidence type="ECO:0000256" key="7">
    <source>
        <dbReference type="ARBA" id="ARBA00023065"/>
    </source>
</evidence>
<dbReference type="InterPro" id="IPR035921">
    <property type="entry name" value="F/V-ATP_Csub_sf"/>
</dbReference>
<evidence type="ECO:0000256" key="4">
    <source>
        <dbReference type="ARBA" id="ARBA00022692"/>
    </source>
</evidence>
<keyword evidence="6 9" id="KW-1133">Transmembrane helix</keyword>
<evidence type="ECO:0000256" key="5">
    <source>
        <dbReference type="ARBA" id="ARBA00022781"/>
    </source>
</evidence>
<evidence type="ECO:0000256" key="9">
    <source>
        <dbReference type="RuleBase" id="RU363060"/>
    </source>
</evidence>
<feature type="domain" description="V-ATPase proteolipid subunit C-like" evidence="10">
    <location>
        <begin position="97"/>
        <end position="156"/>
    </location>
</feature>
<organism evidence="11">
    <name type="scientific">Coptotermes formosanus</name>
    <name type="common">Formosan subterranean termite</name>
    <dbReference type="NCBI Taxonomy" id="36987"/>
    <lineage>
        <taxon>Eukaryota</taxon>
        <taxon>Metazoa</taxon>
        <taxon>Ecdysozoa</taxon>
        <taxon>Arthropoda</taxon>
        <taxon>Hexapoda</taxon>
        <taxon>Insecta</taxon>
        <taxon>Pterygota</taxon>
        <taxon>Neoptera</taxon>
        <taxon>Polyneoptera</taxon>
        <taxon>Dictyoptera</taxon>
        <taxon>Blattodea</taxon>
        <taxon>Blattoidea</taxon>
        <taxon>Termitoidae</taxon>
        <taxon>Rhinotermitidae</taxon>
        <taxon>Coptotermes</taxon>
    </lineage>
</organism>
<comment type="similarity">
    <text evidence="2 9">Belongs to the V-ATPase proteolipid subunit family.</text>
</comment>
<dbReference type="InterPro" id="IPR000245">
    <property type="entry name" value="ATPase_proteolipid_csu"/>
</dbReference>
<keyword evidence="9" id="KW-0926">Vacuole</keyword>
<evidence type="ECO:0000256" key="8">
    <source>
        <dbReference type="ARBA" id="ARBA00023136"/>
    </source>
</evidence>
<dbReference type="InterPro" id="IPR002379">
    <property type="entry name" value="ATPase_proteolipid_c-like_dom"/>
</dbReference>
<evidence type="ECO:0000256" key="3">
    <source>
        <dbReference type="ARBA" id="ARBA00022448"/>
    </source>
</evidence>
<keyword evidence="7 9" id="KW-0406">Ion transport</keyword>
<comment type="subcellular location">
    <subcellularLocation>
        <location evidence="1">Membrane</location>
        <topology evidence="1">Multi-pass membrane protein</topology>
    </subcellularLocation>
    <subcellularLocation>
        <location evidence="9">Vacuole membrane</location>
        <topology evidence="9">Multi-pass membrane protein</topology>
    </subcellularLocation>
</comment>
<dbReference type="Pfam" id="PF00137">
    <property type="entry name" value="ATP-synt_C"/>
    <property type="match status" value="2"/>
</dbReference>
<keyword evidence="5 9" id="KW-0375">Hydrogen ion transport</keyword>
<dbReference type="AlphaFoldDB" id="R4UJB3"/>
<dbReference type="EMBL" id="KC632330">
    <property type="protein sequence ID" value="AGM32144.1"/>
    <property type="molecule type" value="mRNA"/>
</dbReference>
<reference evidence="11" key="1">
    <citation type="submission" date="2013-02" db="EMBL/GenBank/DDBJ databases">
        <title>Immune-Related transcriptome of Coptotermes formosanus Shiraki workers: the defense mechanism.</title>
        <authorList>
            <person name="Hussain A."/>
            <person name="Li Y.F."/>
            <person name="Wen S.Y."/>
        </authorList>
    </citation>
    <scope>NUCLEOTIDE SEQUENCE</scope>
</reference>
<protein>
    <recommendedName>
        <fullName evidence="9">V-type proton ATPase proteolipid subunit</fullName>
    </recommendedName>
</protein>